<evidence type="ECO:0000313" key="3">
    <source>
        <dbReference type="Proteomes" id="UP000283210"/>
    </source>
</evidence>
<evidence type="ECO:0000313" key="2">
    <source>
        <dbReference type="EMBL" id="RVE67831.1"/>
    </source>
</evidence>
<name>A0A3S2PIT2_ORYJA</name>
<feature type="region of interest" description="Disordered" evidence="1">
    <location>
        <begin position="1"/>
        <end position="43"/>
    </location>
</feature>
<organism evidence="2 3">
    <name type="scientific">Oryzias javanicus</name>
    <name type="common">Javanese ricefish</name>
    <name type="synonym">Aplocheilus javanicus</name>
    <dbReference type="NCBI Taxonomy" id="123683"/>
    <lineage>
        <taxon>Eukaryota</taxon>
        <taxon>Metazoa</taxon>
        <taxon>Chordata</taxon>
        <taxon>Craniata</taxon>
        <taxon>Vertebrata</taxon>
        <taxon>Euteleostomi</taxon>
        <taxon>Actinopterygii</taxon>
        <taxon>Neopterygii</taxon>
        <taxon>Teleostei</taxon>
        <taxon>Neoteleostei</taxon>
        <taxon>Acanthomorphata</taxon>
        <taxon>Ovalentaria</taxon>
        <taxon>Atherinomorphae</taxon>
        <taxon>Beloniformes</taxon>
        <taxon>Adrianichthyidae</taxon>
        <taxon>Oryziinae</taxon>
        <taxon>Oryzias</taxon>
    </lineage>
</organism>
<gene>
    <name evidence="2" type="ORF">OJAV_G00085470</name>
</gene>
<keyword evidence="3" id="KW-1185">Reference proteome</keyword>
<reference evidence="2 3" key="1">
    <citation type="submission" date="2018-11" db="EMBL/GenBank/DDBJ databases">
        <authorList>
            <person name="Lopez-Roques C."/>
            <person name="Donnadieu C."/>
            <person name="Bouchez O."/>
            <person name="Klopp C."/>
            <person name="Cabau C."/>
            <person name="Zahm M."/>
        </authorList>
    </citation>
    <scope>NUCLEOTIDE SEQUENCE [LARGE SCALE GENOMIC DNA]</scope>
    <source>
        <strain evidence="2">RS831</strain>
        <tissue evidence="2">Whole body</tissue>
    </source>
</reference>
<dbReference type="AlphaFoldDB" id="A0A3S2PIT2"/>
<protein>
    <submittedName>
        <fullName evidence="2">Uncharacterized protein</fullName>
    </submittedName>
</protein>
<proteinExistence type="predicted"/>
<accession>A0A3S2PIT2</accession>
<dbReference type="Proteomes" id="UP000283210">
    <property type="component" value="Chromosome 9"/>
</dbReference>
<evidence type="ECO:0000256" key="1">
    <source>
        <dbReference type="SAM" id="MobiDB-lite"/>
    </source>
</evidence>
<sequence>MSPRDPERACSSLIRTSSRPAALRGTKSDCTTPGDRIKAGLTVPGAPTDAERINLRGERDYATLLIAVRVRTLSAGAFLPAAGPVPS</sequence>
<reference evidence="2 3" key="2">
    <citation type="submission" date="2019-01" db="EMBL/GenBank/DDBJ databases">
        <title>A chromosome length genome reference of the Java medaka (oryzias javanicus).</title>
        <authorList>
            <person name="Herpin A."/>
            <person name="Takehana Y."/>
            <person name="Naruse K."/>
            <person name="Ansai S."/>
            <person name="Kawaguchi M."/>
        </authorList>
    </citation>
    <scope>NUCLEOTIDE SEQUENCE [LARGE SCALE GENOMIC DNA]</scope>
    <source>
        <strain evidence="2">RS831</strain>
        <tissue evidence="2">Whole body</tissue>
    </source>
</reference>
<dbReference type="EMBL" id="CM012445">
    <property type="protein sequence ID" value="RVE67831.1"/>
    <property type="molecule type" value="Genomic_DNA"/>
</dbReference>